<evidence type="ECO:0000256" key="4">
    <source>
        <dbReference type="ARBA" id="ARBA00022729"/>
    </source>
</evidence>
<organism evidence="10 11">
    <name type="scientific">Ferviditalea candida</name>
    <dbReference type="NCBI Taxonomy" id="3108399"/>
    <lineage>
        <taxon>Bacteria</taxon>
        <taxon>Bacillati</taxon>
        <taxon>Bacillota</taxon>
        <taxon>Bacilli</taxon>
        <taxon>Bacillales</taxon>
        <taxon>Paenibacillaceae</taxon>
        <taxon>Ferviditalea</taxon>
    </lineage>
</organism>
<protein>
    <submittedName>
        <fullName evidence="10">Ger(X)C family spore germination protein</fullName>
    </submittedName>
</protein>
<proteinExistence type="inferred from homology"/>
<sequence length="391" mass="44160">MKTVVTFLMLTIGLMPIAGCWSGRELSDSAILVAAAIEKKGNNIKITYQVLDPRKLEKEESEARVVISSEAPTAHEATWRIIKGLKRRLFVSHTKAVIYSTELAKEGKLHALQDAMNRDQQFRLNSYIYVADHPADILGARSPLEAMTGLGLSKGAETVERDLSEMIVVPLWNFMKMSLGPTGSTYTSFLELHKEKEPALTHVDIDGPVIFKKGKLVKTIHSPEITRGILWFENKVEGTSVSLSIPGEPKHKAAIEVHKTSSKITPRFEQGKLVIDVTVQSAGDINEWQSPQALTLPKLKLLEREYKDQIIKEMRGALKKMREDPVTDVLNIGLEVFRQYPDYWSRVHDDWDDLFKKIDVNIKVVAKIQNLGMVKDRRADHPKSDLFPWSK</sequence>
<gene>
    <name evidence="10" type="ORF">VF724_18955</name>
</gene>
<accession>A0ABU5ZMH8</accession>
<evidence type="ECO:0000313" key="11">
    <source>
        <dbReference type="Proteomes" id="UP001310386"/>
    </source>
</evidence>
<dbReference type="EMBL" id="JAYJLD010000047">
    <property type="protein sequence ID" value="MEB3103718.1"/>
    <property type="molecule type" value="Genomic_DNA"/>
</dbReference>
<dbReference type="Gene3D" id="3.30.300.210">
    <property type="entry name" value="Nutrient germinant receptor protein C, domain 3"/>
    <property type="match status" value="1"/>
</dbReference>
<keyword evidence="4" id="KW-0732">Signal</keyword>
<evidence type="ECO:0000259" key="9">
    <source>
        <dbReference type="Pfam" id="PF25198"/>
    </source>
</evidence>
<evidence type="ECO:0000313" key="10">
    <source>
        <dbReference type="EMBL" id="MEB3103718.1"/>
    </source>
</evidence>
<evidence type="ECO:0000256" key="5">
    <source>
        <dbReference type="ARBA" id="ARBA00023136"/>
    </source>
</evidence>
<dbReference type="InterPro" id="IPR057336">
    <property type="entry name" value="GerAC_N"/>
</dbReference>
<evidence type="ECO:0000259" key="8">
    <source>
        <dbReference type="Pfam" id="PF05504"/>
    </source>
</evidence>
<evidence type="ECO:0000256" key="3">
    <source>
        <dbReference type="ARBA" id="ARBA00022544"/>
    </source>
</evidence>
<comment type="caution">
    <text evidence="10">The sequence shown here is derived from an EMBL/GenBank/DDBJ whole genome shotgun (WGS) entry which is preliminary data.</text>
</comment>
<dbReference type="Pfam" id="PF25198">
    <property type="entry name" value="Spore_GerAC_N"/>
    <property type="match status" value="1"/>
</dbReference>
<dbReference type="NCBIfam" id="TIGR02887">
    <property type="entry name" value="spore_ger_x_C"/>
    <property type="match status" value="1"/>
</dbReference>
<dbReference type="Pfam" id="PF05504">
    <property type="entry name" value="Spore_GerAC"/>
    <property type="match status" value="1"/>
</dbReference>
<keyword evidence="5" id="KW-0472">Membrane</keyword>
<keyword evidence="3" id="KW-0309">Germination</keyword>
<evidence type="ECO:0000256" key="6">
    <source>
        <dbReference type="ARBA" id="ARBA00023139"/>
    </source>
</evidence>
<keyword evidence="6" id="KW-0564">Palmitate</keyword>
<reference evidence="10" key="1">
    <citation type="submission" date="2023-12" db="EMBL/GenBank/DDBJ databases">
        <title>Fervidustalea candida gen. nov., sp. nov., a novel member of the family Paenibacillaceae isolated from a geothermal area.</title>
        <authorList>
            <person name="Li W.-J."/>
            <person name="Jiao J.-Y."/>
            <person name="Chen Y."/>
        </authorList>
    </citation>
    <scope>NUCLEOTIDE SEQUENCE</scope>
    <source>
        <strain evidence="10">SYSU GA230002</strain>
    </source>
</reference>
<dbReference type="Proteomes" id="UP001310386">
    <property type="component" value="Unassembled WGS sequence"/>
</dbReference>
<name>A0ABU5ZMH8_9BACL</name>
<dbReference type="PANTHER" id="PTHR35789:SF1">
    <property type="entry name" value="SPORE GERMINATION PROTEIN B3"/>
    <property type="match status" value="1"/>
</dbReference>
<dbReference type="InterPro" id="IPR038501">
    <property type="entry name" value="Spore_GerAC_C_sf"/>
</dbReference>
<feature type="domain" description="Spore germination protein N-terminal" evidence="9">
    <location>
        <begin position="24"/>
        <end position="189"/>
    </location>
</feature>
<feature type="domain" description="Spore germination GerAC-like C-terminal" evidence="8">
    <location>
        <begin position="209"/>
        <end position="372"/>
    </location>
</feature>
<dbReference type="InterPro" id="IPR046953">
    <property type="entry name" value="Spore_GerAC-like_C"/>
</dbReference>
<evidence type="ECO:0000256" key="2">
    <source>
        <dbReference type="ARBA" id="ARBA00007886"/>
    </source>
</evidence>
<evidence type="ECO:0000256" key="1">
    <source>
        <dbReference type="ARBA" id="ARBA00004635"/>
    </source>
</evidence>
<dbReference type="InterPro" id="IPR008844">
    <property type="entry name" value="Spore_GerAC-like"/>
</dbReference>
<dbReference type="RefSeq" id="WP_371755846.1">
    <property type="nucleotide sequence ID" value="NZ_JAYJLD010000047.1"/>
</dbReference>
<comment type="similarity">
    <text evidence="2">Belongs to the GerABKC lipoprotein family.</text>
</comment>
<comment type="subcellular location">
    <subcellularLocation>
        <location evidence="1">Membrane</location>
        <topology evidence="1">Lipid-anchor</topology>
    </subcellularLocation>
</comment>
<dbReference type="PANTHER" id="PTHR35789">
    <property type="entry name" value="SPORE GERMINATION PROTEIN B3"/>
    <property type="match status" value="1"/>
</dbReference>
<keyword evidence="7" id="KW-0449">Lipoprotein</keyword>
<evidence type="ECO:0000256" key="7">
    <source>
        <dbReference type="ARBA" id="ARBA00023288"/>
    </source>
</evidence>
<keyword evidence="11" id="KW-1185">Reference proteome</keyword>